<evidence type="ECO:0000313" key="5">
    <source>
        <dbReference type="Proteomes" id="UP000559010"/>
    </source>
</evidence>
<comment type="subcellular location">
    <subcellularLocation>
        <location evidence="1">Cell envelope</location>
    </subcellularLocation>
</comment>
<feature type="domain" description="Imelysin-like" evidence="3">
    <location>
        <begin position="46"/>
        <end position="333"/>
    </location>
</feature>
<reference evidence="4 5" key="1">
    <citation type="submission" date="2020-04" db="EMBL/GenBank/DDBJ databases">
        <title>Flammeovirgaceae bacterium KN852 isolated from deep sea.</title>
        <authorList>
            <person name="Zhang D.-C."/>
        </authorList>
    </citation>
    <scope>NUCLEOTIDE SEQUENCE [LARGE SCALE GENOMIC DNA]</scope>
    <source>
        <strain evidence="4 5">KN852</strain>
    </source>
</reference>
<dbReference type="EMBL" id="JABBNU010000001">
    <property type="protein sequence ID" value="NMM46979.1"/>
    <property type="molecule type" value="Genomic_DNA"/>
</dbReference>
<dbReference type="AlphaFoldDB" id="A0A848IYB6"/>
<comment type="caution">
    <text evidence="4">The sequence shown here is derived from an EMBL/GenBank/DDBJ whole genome shotgun (WGS) entry which is preliminary data.</text>
</comment>
<dbReference type="RefSeq" id="WP_169677596.1">
    <property type="nucleotide sequence ID" value="NZ_JABBNU010000001.1"/>
</dbReference>
<dbReference type="Gene3D" id="1.20.1420.20">
    <property type="entry name" value="M75 peptidase, HXXE motif"/>
    <property type="match status" value="1"/>
</dbReference>
<protein>
    <submittedName>
        <fullName evidence="4">Imelysin family protein</fullName>
    </submittedName>
</protein>
<evidence type="ECO:0000256" key="2">
    <source>
        <dbReference type="ARBA" id="ARBA00022729"/>
    </source>
</evidence>
<keyword evidence="2" id="KW-0732">Signal</keyword>
<gene>
    <name evidence="4" type="ORF">HH304_01105</name>
</gene>
<evidence type="ECO:0000256" key="1">
    <source>
        <dbReference type="ARBA" id="ARBA00004196"/>
    </source>
</evidence>
<evidence type="ECO:0000313" key="4">
    <source>
        <dbReference type="EMBL" id="NMM46979.1"/>
    </source>
</evidence>
<accession>A0A848IYB6</accession>
<dbReference type="InterPro" id="IPR038352">
    <property type="entry name" value="Imelysin_sf"/>
</dbReference>
<dbReference type="InterPro" id="IPR034984">
    <property type="entry name" value="Imelysin-like_IPPA"/>
</dbReference>
<dbReference type="InterPro" id="IPR018976">
    <property type="entry name" value="Imelysin-like"/>
</dbReference>
<proteinExistence type="predicted"/>
<keyword evidence="5" id="KW-1185">Reference proteome</keyword>
<evidence type="ECO:0000259" key="3">
    <source>
        <dbReference type="Pfam" id="PF09375"/>
    </source>
</evidence>
<dbReference type="Proteomes" id="UP000559010">
    <property type="component" value="Unassembled WGS sequence"/>
</dbReference>
<dbReference type="Pfam" id="PF09375">
    <property type="entry name" value="Peptidase_M75"/>
    <property type="match status" value="1"/>
</dbReference>
<sequence length="372" mass="41398">MKRIRKYQMLLFITIAGIIISCNGNETPVDNYNRQAMNQYTAEEIIVPSYENFVSSIQSAEQLVDIFIQNPNLDNLSSLRANIKSARLSWQWCAMYSFGPALTSGLNAVANVYTIYESDIENFITNENYNVESIAHSNARGFKAIGYLLYGNNKTDEEIVNTFINSPARAQYLKTLVSVISTNADKALTAWKTGFIDSYSSAATAGTDAGSSVSILINEMNKYWESTTRDKKLGIPLGKRSLGTLLPDRTESYYAGYSTELLKENITAFKYLFEGRNSNGIAGEYSLSNYLKELKALDVLENNDLADVMSVVFDDALNQCDVVSDPLSTKVETNFNDCDSLYLLLQKQIIFMKSDMPSAMGISISYADNDGD</sequence>
<name>A0A848IYB6_9BACT</name>
<dbReference type="GO" id="GO:0030313">
    <property type="term" value="C:cell envelope"/>
    <property type="evidence" value="ECO:0007669"/>
    <property type="project" value="UniProtKB-SubCell"/>
</dbReference>
<organism evidence="4 5">
    <name type="scientific">Marinigracilibium pacificum</name>
    <dbReference type="NCBI Taxonomy" id="2729599"/>
    <lineage>
        <taxon>Bacteria</taxon>
        <taxon>Pseudomonadati</taxon>
        <taxon>Bacteroidota</taxon>
        <taxon>Cytophagia</taxon>
        <taxon>Cytophagales</taxon>
        <taxon>Flammeovirgaceae</taxon>
        <taxon>Marinigracilibium</taxon>
    </lineage>
</organism>
<dbReference type="PROSITE" id="PS51257">
    <property type="entry name" value="PROKAR_LIPOPROTEIN"/>
    <property type="match status" value="1"/>
</dbReference>
<dbReference type="CDD" id="cd14659">
    <property type="entry name" value="Imelysin-like_IPPA"/>
    <property type="match status" value="1"/>
</dbReference>